<dbReference type="EMBL" id="MEIA01000167">
    <property type="protein sequence ID" value="OJF13195.1"/>
    <property type="molecule type" value="Genomic_DNA"/>
</dbReference>
<proteinExistence type="predicted"/>
<organism evidence="1 2">
    <name type="scientific">Couchioplanes caeruleus subsp. caeruleus</name>
    <dbReference type="NCBI Taxonomy" id="56427"/>
    <lineage>
        <taxon>Bacteria</taxon>
        <taxon>Bacillati</taxon>
        <taxon>Actinomycetota</taxon>
        <taxon>Actinomycetes</taxon>
        <taxon>Micromonosporales</taxon>
        <taxon>Micromonosporaceae</taxon>
        <taxon>Couchioplanes</taxon>
    </lineage>
</organism>
<evidence type="ECO:0000313" key="2">
    <source>
        <dbReference type="Proteomes" id="UP000182486"/>
    </source>
</evidence>
<keyword evidence="2" id="KW-1185">Reference proteome</keyword>
<dbReference type="Proteomes" id="UP000182486">
    <property type="component" value="Unassembled WGS sequence"/>
</dbReference>
<reference evidence="1 2" key="1">
    <citation type="submission" date="2016-09" db="EMBL/GenBank/DDBJ databases">
        <title>Couchioplanes caeruleus draft genome sequence.</title>
        <authorList>
            <person name="Sheehan J."/>
            <person name="Caffrey P."/>
        </authorList>
    </citation>
    <scope>NUCLEOTIDE SEQUENCE [LARGE SCALE GENOMIC DNA]</scope>
    <source>
        <strain evidence="1 2">DSM 43634</strain>
    </source>
</reference>
<gene>
    <name evidence="1" type="ORF">BG844_16405</name>
</gene>
<name>A0A1K0GUX3_9ACTN</name>
<evidence type="ECO:0000313" key="1">
    <source>
        <dbReference type="EMBL" id="OJF13195.1"/>
    </source>
</evidence>
<sequence>MGRLVRQRGRWEARPSAIRRMTRGMTRFIGQPSPQRAWYLPCQWIVVPPSDVEARSTTAR</sequence>
<protein>
    <submittedName>
        <fullName evidence="1">Uncharacterized protein</fullName>
    </submittedName>
</protein>
<dbReference type="AlphaFoldDB" id="A0A1K0GUX3"/>
<comment type="caution">
    <text evidence="1">The sequence shown here is derived from an EMBL/GenBank/DDBJ whole genome shotgun (WGS) entry which is preliminary data.</text>
</comment>
<accession>A0A1K0GUX3</accession>